<organism evidence="1 2">
    <name type="scientific">Sediminispirochaeta smaragdinae (strain DSM 11293 / JCM 15392 / SEBR 4228)</name>
    <name type="common">Spirochaeta smaragdinae</name>
    <dbReference type="NCBI Taxonomy" id="573413"/>
    <lineage>
        <taxon>Bacteria</taxon>
        <taxon>Pseudomonadati</taxon>
        <taxon>Spirochaetota</taxon>
        <taxon>Spirochaetia</taxon>
        <taxon>Spirochaetales</taxon>
        <taxon>Spirochaetaceae</taxon>
        <taxon>Sediminispirochaeta</taxon>
    </lineage>
</organism>
<dbReference type="HOGENOM" id="CLU_1685484_0_0_12"/>
<dbReference type="SUPFAM" id="SSF55961">
    <property type="entry name" value="Bet v1-like"/>
    <property type="match status" value="1"/>
</dbReference>
<dbReference type="InterPro" id="IPR019587">
    <property type="entry name" value="Polyketide_cyclase/dehydratase"/>
</dbReference>
<keyword evidence="2" id="KW-1185">Reference proteome</keyword>
<accession>E1R7D0</accession>
<sequence length="156" mass="17667">MGYPAAPAKKHPTDRLVTKTADISAPMLTVFEVIEDIKLFEQLEENVRKVTITSDIKQGLGMKSHWDLFDPSTGEAWYVDEEFIYYEKPKQLAYIGINGEGKDYTGVHNLSENEDGTTHLLFNELFHFPIGDEIENVVEGMMANVKQEAERRSAGQ</sequence>
<dbReference type="EMBL" id="CP002116">
    <property type="protein sequence ID" value="ADK82635.1"/>
    <property type="molecule type" value="Genomic_DNA"/>
</dbReference>
<dbReference type="Pfam" id="PF10604">
    <property type="entry name" value="Polyketide_cyc2"/>
    <property type="match status" value="1"/>
</dbReference>
<dbReference type="CDD" id="cd07812">
    <property type="entry name" value="SRPBCC"/>
    <property type="match status" value="1"/>
</dbReference>
<dbReference type="Proteomes" id="UP000002318">
    <property type="component" value="Chromosome"/>
</dbReference>
<dbReference type="OrthoDB" id="9822563at2"/>
<reference evidence="1 2" key="1">
    <citation type="journal article" date="2010" name="Stand. Genomic Sci.">
        <title>Complete genome sequence of Spirochaeta smaragdinae type strain (SEBR 4228).</title>
        <authorList>
            <person name="Mavromatis K."/>
            <person name="Yasawong M."/>
            <person name="Chertkov O."/>
            <person name="Lapidus A."/>
            <person name="Lucas S."/>
            <person name="Nolan M."/>
            <person name="Del Rio T.G."/>
            <person name="Tice H."/>
            <person name="Cheng J.F."/>
            <person name="Pitluck S."/>
            <person name="Liolios K."/>
            <person name="Ivanova N."/>
            <person name="Tapia R."/>
            <person name="Han C."/>
            <person name="Bruce D."/>
            <person name="Goodwin L."/>
            <person name="Pati A."/>
            <person name="Chen A."/>
            <person name="Palaniappan K."/>
            <person name="Land M."/>
            <person name="Hauser L."/>
            <person name="Chang Y.J."/>
            <person name="Jeffries C.D."/>
            <person name="Detter J.C."/>
            <person name="Rohde M."/>
            <person name="Brambilla E."/>
            <person name="Spring S."/>
            <person name="Goker M."/>
            <person name="Sikorski J."/>
            <person name="Woyke T."/>
            <person name="Bristow J."/>
            <person name="Eisen J.A."/>
            <person name="Markowitz V."/>
            <person name="Hugenholtz P."/>
            <person name="Klenk H.P."/>
            <person name="Kyrpides N.C."/>
        </authorList>
    </citation>
    <scope>NUCLEOTIDE SEQUENCE [LARGE SCALE GENOMIC DNA]</scope>
    <source>
        <strain evidence="2">DSM 11293 / JCM 15392 / SEBR 4228</strain>
    </source>
</reference>
<gene>
    <name evidence="1" type="ordered locus">Spirs_3547</name>
</gene>
<dbReference type="KEGG" id="ssm:Spirs_3547"/>
<protein>
    <recommendedName>
        <fullName evidence="3">Polyketide cyclase/dehydrase</fullName>
    </recommendedName>
</protein>
<dbReference type="AlphaFoldDB" id="E1R7D0"/>
<evidence type="ECO:0000313" key="1">
    <source>
        <dbReference type="EMBL" id="ADK82635.1"/>
    </source>
</evidence>
<dbReference type="Gene3D" id="3.30.530.20">
    <property type="match status" value="1"/>
</dbReference>
<evidence type="ECO:0000313" key="2">
    <source>
        <dbReference type="Proteomes" id="UP000002318"/>
    </source>
</evidence>
<dbReference type="InterPro" id="IPR023393">
    <property type="entry name" value="START-like_dom_sf"/>
</dbReference>
<name>E1R7D0_SEDSS</name>
<proteinExistence type="predicted"/>
<evidence type="ECO:0008006" key="3">
    <source>
        <dbReference type="Google" id="ProtNLM"/>
    </source>
</evidence>
<dbReference type="RefSeq" id="WP_013256094.1">
    <property type="nucleotide sequence ID" value="NC_014364.1"/>
</dbReference>